<accession>A0AAV7RN78</accession>
<comment type="caution">
    <text evidence="2">The sequence shown here is derived from an EMBL/GenBank/DDBJ whole genome shotgun (WGS) entry which is preliminary data.</text>
</comment>
<protein>
    <submittedName>
        <fullName evidence="2">Uncharacterized protein</fullName>
    </submittedName>
</protein>
<evidence type="ECO:0000313" key="3">
    <source>
        <dbReference type="Proteomes" id="UP001066276"/>
    </source>
</evidence>
<gene>
    <name evidence="2" type="ORF">NDU88_005838</name>
</gene>
<organism evidence="2 3">
    <name type="scientific">Pleurodeles waltl</name>
    <name type="common">Iberian ribbed newt</name>
    <dbReference type="NCBI Taxonomy" id="8319"/>
    <lineage>
        <taxon>Eukaryota</taxon>
        <taxon>Metazoa</taxon>
        <taxon>Chordata</taxon>
        <taxon>Craniata</taxon>
        <taxon>Vertebrata</taxon>
        <taxon>Euteleostomi</taxon>
        <taxon>Amphibia</taxon>
        <taxon>Batrachia</taxon>
        <taxon>Caudata</taxon>
        <taxon>Salamandroidea</taxon>
        <taxon>Salamandridae</taxon>
        <taxon>Pleurodelinae</taxon>
        <taxon>Pleurodeles</taxon>
    </lineage>
</organism>
<dbReference type="EMBL" id="JANPWB010000009">
    <property type="protein sequence ID" value="KAJ1153071.1"/>
    <property type="molecule type" value="Genomic_DNA"/>
</dbReference>
<dbReference type="Proteomes" id="UP001066276">
    <property type="component" value="Chromosome 5"/>
</dbReference>
<name>A0AAV7RN78_PLEWA</name>
<reference evidence="2" key="1">
    <citation type="journal article" date="2022" name="bioRxiv">
        <title>Sequencing and chromosome-scale assembly of the giantPleurodeles waltlgenome.</title>
        <authorList>
            <person name="Brown T."/>
            <person name="Elewa A."/>
            <person name="Iarovenko S."/>
            <person name="Subramanian E."/>
            <person name="Araus A.J."/>
            <person name="Petzold A."/>
            <person name="Susuki M."/>
            <person name="Suzuki K.-i.T."/>
            <person name="Hayashi T."/>
            <person name="Toyoda A."/>
            <person name="Oliveira C."/>
            <person name="Osipova E."/>
            <person name="Leigh N.D."/>
            <person name="Simon A."/>
            <person name="Yun M.H."/>
        </authorList>
    </citation>
    <scope>NUCLEOTIDE SEQUENCE</scope>
    <source>
        <strain evidence="2">20211129_DDA</strain>
        <tissue evidence="2">Liver</tissue>
    </source>
</reference>
<dbReference type="AlphaFoldDB" id="A0AAV7RN78"/>
<proteinExistence type="predicted"/>
<keyword evidence="3" id="KW-1185">Reference proteome</keyword>
<sequence>MISSTSFGQPFRLDIPQRWCDRVSPIVSEAPAGQELFSRSHVTMGTLSRRGRHFEVASTTSDDEDTADWPAGGQKPGIPQEDGRAASEDGRAASEDGRAASEDGRAASEDGRAAKEDGGAASEEKGGGGGGGGRRGQPHKPEDNPEDGGQTHWPGTWETTPEWYRSPRGPDQKTAGPETTERTSTEPATAPEGRGSGRDQPARPSLRGAWPCARVAVSWQPGVRVSSLAHGHVVSAGLGRERWNRLTV</sequence>
<feature type="region of interest" description="Disordered" evidence="1">
    <location>
        <begin position="52"/>
        <end position="206"/>
    </location>
</feature>
<evidence type="ECO:0000313" key="2">
    <source>
        <dbReference type="EMBL" id="KAJ1153071.1"/>
    </source>
</evidence>
<feature type="compositionally biased region" description="Basic and acidic residues" evidence="1">
    <location>
        <begin position="81"/>
        <end position="126"/>
    </location>
</feature>
<evidence type="ECO:0000256" key="1">
    <source>
        <dbReference type="SAM" id="MobiDB-lite"/>
    </source>
</evidence>